<feature type="region of interest" description="Disordered" evidence="1">
    <location>
        <begin position="32"/>
        <end position="64"/>
    </location>
</feature>
<evidence type="ECO:0000313" key="2">
    <source>
        <dbReference type="EMBL" id="KFD48791.1"/>
    </source>
</evidence>
<feature type="non-terminal residue" evidence="2">
    <location>
        <position position="116"/>
    </location>
</feature>
<feature type="compositionally biased region" description="Low complexity" evidence="1">
    <location>
        <begin position="33"/>
        <end position="48"/>
    </location>
</feature>
<evidence type="ECO:0000313" key="3">
    <source>
        <dbReference type="Proteomes" id="UP000030764"/>
    </source>
</evidence>
<proteinExistence type="predicted"/>
<sequence>MELSVHLLPREEMTKRGRQSAVIYSSAFFHRTSSSSSSVGPLLSVGSPRTKNRCADTSLKQNTGGARLSRLHDKSLQMPTRRHFQRRREPKNDPSCQQWVWSSQRVGHLVPMSART</sequence>
<dbReference type="Proteomes" id="UP000030764">
    <property type="component" value="Unassembled WGS sequence"/>
</dbReference>
<dbReference type="AlphaFoldDB" id="A0A085LUZ5"/>
<reference evidence="2 3" key="1">
    <citation type="journal article" date="2014" name="Nat. Genet.">
        <title>Genome and transcriptome of the porcine whipworm Trichuris suis.</title>
        <authorList>
            <person name="Jex A.R."/>
            <person name="Nejsum P."/>
            <person name="Schwarz E.M."/>
            <person name="Hu L."/>
            <person name="Young N.D."/>
            <person name="Hall R.S."/>
            <person name="Korhonen P.K."/>
            <person name="Liao S."/>
            <person name="Thamsborg S."/>
            <person name="Xia J."/>
            <person name="Xu P."/>
            <person name="Wang S."/>
            <person name="Scheerlinck J.P."/>
            <person name="Hofmann A."/>
            <person name="Sternberg P.W."/>
            <person name="Wang J."/>
            <person name="Gasser R.B."/>
        </authorList>
    </citation>
    <scope>NUCLEOTIDE SEQUENCE [LARGE SCALE GENOMIC DNA]</scope>
    <source>
        <strain evidence="2">DCEP-RM93M</strain>
    </source>
</reference>
<accession>A0A085LUZ5</accession>
<dbReference type="EMBL" id="KL363284">
    <property type="protein sequence ID" value="KFD48791.1"/>
    <property type="molecule type" value="Genomic_DNA"/>
</dbReference>
<name>A0A085LUZ5_9BILA</name>
<organism evidence="2 3">
    <name type="scientific">Trichuris suis</name>
    <name type="common">pig whipworm</name>
    <dbReference type="NCBI Taxonomy" id="68888"/>
    <lineage>
        <taxon>Eukaryota</taxon>
        <taxon>Metazoa</taxon>
        <taxon>Ecdysozoa</taxon>
        <taxon>Nematoda</taxon>
        <taxon>Enoplea</taxon>
        <taxon>Dorylaimia</taxon>
        <taxon>Trichinellida</taxon>
        <taxon>Trichuridae</taxon>
        <taxon>Trichuris</taxon>
    </lineage>
</organism>
<gene>
    <name evidence="2" type="ORF">M513_10346</name>
</gene>
<protein>
    <submittedName>
        <fullName evidence="2">Uncharacterized protein</fullName>
    </submittedName>
</protein>
<keyword evidence="3" id="KW-1185">Reference proteome</keyword>
<evidence type="ECO:0000256" key="1">
    <source>
        <dbReference type="SAM" id="MobiDB-lite"/>
    </source>
</evidence>